<organism evidence="1">
    <name type="scientific">freshwater metagenome</name>
    <dbReference type="NCBI Taxonomy" id="449393"/>
    <lineage>
        <taxon>unclassified sequences</taxon>
        <taxon>metagenomes</taxon>
        <taxon>ecological metagenomes</taxon>
    </lineage>
</organism>
<protein>
    <submittedName>
        <fullName evidence="1">Unannotated protein</fullName>
    </submittedName>
</protein>
<dbReference type="InterPro" id="IPR011045">
    <property type="entry name" value="N2O_reductase_N"/>
</dbReference>
<dbReference type="InterPro" id="IPR051200">
    <property type="entry name" value="Host-pathogen_enzymatic-act"/>
</dbReference>
<dbReference type="Gene3D" id="2.130.10.10">
    <property type="entry name" value="YVTN repeat-like/Quinoprotein amine dehydrogenase"/>
    <property type="match status" value="1"/>
</dbReference>
<gene>
    <name evidence="1" type="ORF">UFOPK4092_00862</name>
</gene>
<dbReference type="EMBL" id="CAFBPJ010000089">
    <property type="protein sequence ID" value="CAB5019812.1"/>
    <property type="molecule type" value="Genomic_DNA"/>
</dbReference>
<dbReference type="InterPro" id="IPR015943">
    <property type="entry name" value="WD40/YVTN_repeat-like_dom_sf"/>
</dbReference>
<dbReference type="InterPro" id="IPR011964">
    <property type="entry name" value="YVTN_b-propeller_repeat"/>
</dbReference>
<accession>A0A6J7QZQ8</accession>
<dbReference type="PANTHER" id="PTHR47197:SF3">
    <property type="entry name" value="DIHYDRO-HEME D1 DEHYDROGENASE"/>
    <property type="match status" value="1"/>
</dbReference>
<dbReference type="AlphaFoldDB" id="A0A6J7QZQ8"/>
<dbReference type="Pfam" id="PF10282">
    <property type="entry name" value="Lactonase"/>
    <property type="match status" value="1"/>
</dbReference>
<dbReference type="SUPFAM" id="SSF50974">
    <property type="entry name" value="Nitrous oxide reductase, N-terminal domain"/>
    <property type="match status" value="1"/>
</dbReference>
<proteinExistence type="predicted"/>
<name>A0A6J7QZQ8_9ZZZZ</name>
<dbReference type="NCBIfam" id="TIGR02276">
    <property type="entry name" value="beta_rpt_yvtn"/>
    <property type="match status" value="1"/>
</dbReference>
<dbReference type="InterPro" id="IPR019405">
    <property type="entry name" value="Lactonase_7-beta_prop"/>
</dbReference>
<sequence>MIATASNTVVGSPIPTNSVPLGIAATPDGQFVYVALNGQQSVGIISTATNTMTSTVASVGTSPFAIAISSNGQYAYVTNQGSSSVAVINLLDDVSQTAPDTIQEVPRPITGCASFVSDSSVNWAGVSGIGWTPSWAQWVDDGHGGEVCVRLLSYNTNTGTWFVR</sequence>
<reference evidence="1" key="1">
    <citation type="submission" date="2020-05" db="EMBL/GenBank/DDBJ databases">
        <authorList>
            <person name="Chiriac C."/>
            <person name="Salcher M."/>
            <person name="Ghai R."/>
            <person name="Kavagutti S V."/>
        </authorList>
    </citation>
    <scope>NUCLEOTIDE SEQUENCE</scope>
</reference>
<dbReference type="PANTHER" id="PTHR47197">
    <property type="entry name" value="PROTEIN NIRF"/>
    <property type="match status" value="1"/>
</dbReference>
<evidence type="ECO:0000313" key="1">
    <source>
        <dbReference type="EMBL" id="CAB5019812.1"/>
    </source>
</evidence>